<keyword evidence="2" id="KW-1185">Reference proteome</keyword>
<reference evidence="1 2" key="1">
    <citation type="journal article" date="2008" name="Nature">
        <title>The genome of Laccaria bicolor provides insights into mycorrhizal symbiosis.</title>
        <authorList>
            <person name="Martin F."/>
            <person name="Aerts A."/>
            <person name="Ahren D."/>
            <person name="Brun A."/>
            <person name="Danchin E.G.J."/>
            <person name="Duchaussoy F."/>
            <person name="Gibon J."/>
            <person name="Kohler A."/>
            <person name="Lindquist E."/>
            <person name="Pereda V."/>
            <person name="Salamov A."/>
            <person name="Shapiro H.J."/>
            <person name="Wuyts J."/>
            <person name="Blaudez D."/>
            <person name="Buee M."/>
            <person name="Brokstein P."/>
            <person name="Canbaeck B."/>
            <person name="Cohen D."/>
            <person name="Courty P.E."/>
            <person name="Coutinho P.M."/>
            <person name="Delaruelle C."/>
            <person name="Detter J.C."/>
            <person name="Deveau A."/>
            <person name="DiFazio S."/>
            <person name="Duplessis S."/>
            <person name="Fraissinet-Tachet L."/>
            <person name="Lucic E."/>
            <person name="Frey-Klett P."/>
            <person name="Fourrey C."/>
            <person name="Feussner I."/>
            <person name="Gay G."/>
            <person name="Grimwood J."/>
            <person name="Hoegger P.J."/>
            <person name="Jain P."/>
            <person name="Kilaru S."/>
            <person name="Labbe J."/>
            <person name="Lin Y.C."/>
            <person name="Legue V."/>
            <person name="Le Tacon F."/>
            <person name="Marmeisse R."/>
            <person name="Melayah D."/>
            <person name="Montanini B."/>
            <person name="Muratet M."/>
            <person name="Nehls U."/>
            <person name="Niculita-Hirzel H."/>
            <person name="Oudot-Le Secq M.P."/>
            <person name="Peter M."/>
            <person name="Quesneville H."/>
            <person name="Rajashekar B."/>
            <person name="Reich M."/>
            <person name="Rouhier N."/>
            <person name="Schmutz J."/>
            <person name="Yin T."/>
            <person name="Chalot M."/>
            <person name="Henrissat B."/>
            <person name="Kuees U."/>
            <person name="Lucas S."/>
            <person name="Van de Peer Y."/>
            <person name="Podila G.K."/>
            <person name="Polle A."/>
            <person name="Pukkila P.J."/>
            <person name="Richardson P.M."/>
            <person name="Rouze P."/>
            <person name="Sanders I.R."/>
            <person name="Stajich J.E."/>
            <person name="Tunlid A."/>
            <person name="Tuskan G."/>
            <person name="Grigoriev I.V."/>
        </authorList>
    </citation>
    <scope>NUCLEOTIDE SEQUENCE [LARGE SCALE GENOMIC DNA]</scope>
    <source>
        <strain evidence="2">S238N-H82 / ATCC MYA-4686</strain>
    </source>
</reference>
<organism evidence="2">
    <name type="scientific">Laccaria bicolor (strain S238N-H82 / ATCC MYA-4686)</name>
    <name type="common">Bicoloured deceiver</name>
    <name type="synonym">Laccaria laccata var. bicolor</name>
    <dbReference type="NCBI Taxonomy" id="486041"/>
    <lineage>
        <taxon>Eukaryota</taxon>
        <taxon>Fungi</taxon>
        <taxon>Dikarya</taxon>
        <taxon>Basidiomycota</taxon>
        <taxon>Agaricomycotina</taxon>
        <taxon>Agaricomycetes</taxon>
        <taxon>Agaricomycetidae</taxon>
        <taxon>Agaricales</taxon>
        <taxon>Agaricineae</taxon>
        <taxon>Hydnangiaceae</taxon>
        <taxon>Laccaria</taxon>
    </lineage>
</organism>
<sequence>MIIDNGRVVDFYFPVEIYRNYLGTTRELMRFGWSMEKQGCYRSPRVWPALSKSLGIFGPLAMMQQGCEVKIATHPGPRISEGVHEYILALHNEGRHPQGMIDLAGCSLHTINYILRQLKASKNGLSVTFQILFKQDQICFERYVVQGIMQTTVNQVLTNAGEAQSIEHTYTLRRHLVMSTGNPRVFSHLPLPLPDANPYPFHG</sequence>
<accession>B0DPB5</accession>
<proteinExistence type="predicted"/>
<dbReference type="InParanoid" id="B0DPB5"/>
<evidence type="ECO:0000313" key="2">
    <source>
        <dbReference type="Proteomes" id="UP000001194"/>
    </source>
</evidence>
<dbReference type="GeneID" id="6081377"/>
<dbReference type="HOGENOM" id="CLU_1349144_0_0_1"/>
<dbReference type="EMBL" id="DS547123">
    <property type="protein sequence ID" value="EDR03588.1"/>
    <property type="molecule type" value="Genomic_DNA"/>
</dbReference>
<protein>
    <submittedName>
        <fullName evidence="1">Predicted protein</fullName>
    </submittedName>
</protein>
<dbReference type="Proteomes" id="UP000001194">
    <property type="component" value="Unassembled WGS sequence"/>
</dbReference>
<gene>
    <name evidence="1" type="ORF">LACBIDRAFT_331383</name>
</gene>
<name>B0DPB5_LACBS</name>
<dbReference type="KEGG" id="lbc:LACBIDRAFT_331383"/>
<dbReference type="RefSeq" id="XP_001885736.1">
    <property type="nucleotide sequence ID" value="XM_001885701.1"/>
</dbReference>
<evidence type="ECO:0000313" key="1">
    <source>
        <dbReference type="EMBL" id="EDR03588.1"/>
    </source>
</evidence>
<dbReference type="AlphaFoldDB" id="B0DPB5"/>